<evidence type="ECO:0000313" key="2">
    <source>
        <dbReference type="EMBL" id="CAI2373491.1"/>
    </source>
</evidence>
<feature type="region of interest" description="Disordered" evidence="1">
    <location>
        <begin position="38"/>
        <end position="70"/>
    </location>
</feature>
<evidence type="ECO:0000313" key="3">
    <source>
        <dbReference type="Proteomes" id="UP001295684"/>
    </source>
</evidence>
<gene>
    <name evidence="2" type="ORF">ECRASSUSDP1_LOCUS14837</name>
</gene>
<organism evidence="2 3">
    <name type="scientific">Euplotes crassus</name>
    <dbReference type="NCBI Taxonomy" id="5936"/>
    <lineage>
        <taxon>Eukaryota</taxon>
        <taxon>Sar</taxon>
        <taxon>Alveolata</taxon>
        <taxon>Ciliophora</taxon>
        <taxon>Intramacronucleata</taxon>
        <taxon>Spirotrichea</taxon>
        <taxon>Hypotrichia</taxon>
        <taxon>Euplotida</taxon>
        <taxon>Euplotidae</taxon>
        <taxon>Moneuplotes</taxon>
    </lineage>
</organism>
<proteinExistence type="predicted"/>
<sequence length="357" mass="41300">MSKFYEQYKDLFEGGSGIPFPSKNRKFSHNYTYDLMKPRNSISQDPVPQKQRGNSVFPSNNILPSQSIQENKKFKPLKAINFDPNPRSRDPLKWNFNRALEDRKSYNDNFNKINALSLPSMDLSKPEQRMRNFRGMAEVAKPASSYTPFATHEIEEKPKSQYSSYSISAPYGMDVKVQQKKQTRDEEAYKIHTRAKHGLRSHSQSPITDHPIRGAGMSYKEIQKHRDHEITLKNDERRFDSNKARSLFDKSEITNTLAFRVKKSDLAEDAKSHAGSIRALHNRMLANKVRGEQHFKFGDNDNPPPTKSLDKKLPYGEPSKNCPNVPIEESLNRRKEAKKYLKERQLKLKALLNKDSQ</sequence>
<keyword evidence="3" id="KW-1185">Reference proteome</keyword>
<name>A0AAD2CWS3_EUPCR</name>
<feature type="compositionally biased region" description="Polar residues" evidence="1">
    <location>
        <begin position="40"/>
        <end position="69"/>
    </location>
</feature>
<dbReference type="Proteomes" id="UP001295684">
    <property type="component" value="Unassembled WGS sequence"/>
</dbReference>
<reference evidence="2" key="1">
    <citation type="submission" date="2023-07" db="EMBL/GenBank/DDBJ databases">
        <authorList>
            <consortium name="AG Swart"/>
            <person name="Singh M."/>
            <person name="Singh A."/>
            <person name="Seah K."/>
            <person name="Emmerich C."/>
        </authorList>
    </citation>
    <scope>NUCLEOTIDE SEQUENCE</scope>
    <source>
        <strain evidence="2">DP1</strain>
    </source>
</reference>
<dbReference type="AlphaFoldDB" id="A0AAD2CWS3"/>
<comment type="caution">
    <text evidence="2">The sequence shown here is derived from an EMBL/GenBank/DDBJ whole genome shotgun (WGS) entry which is preliminary data.</text>
</comment>
<protein>
    <submittedName>
        <fullName evidence="2">Uncharacterized protein</fullName>
    </submittedName>
</protein>
<feature type="region of interest" description="Disordered" evidence="1">
    <location>
        <begin position="294"/>
        <end position="330"/>
    </location>
</feature>
<dbReference type="EMBL" id="CAMPGE010014841">
    <property type="protein sequence ID" value="CAI2373491.1"/>
    <property type="molecule type" value="Genomic_DNA"/>
</dbReference>
<accession>A0AAD2CWS3</accession>
<evidence type="ECO:0000256" key="1">
    <source>
        <dbReference type="SAM" id="MobiDB-lite"/>
    </source>
</evidence>